<keyword evidence="6" id="KW-0813">Transport</keyword>
<reference evidence="8" key="1">
    <citation type="journal article" date="2020" name="Nat. Commun.">
        <title>Genome assembly of wild tea tree DASZ reveals pedigree and selection history of tea varieties.</title>
        <authorList>
            <person name="Zhang W."/>
            <person name="Zhang Y."/>
            <person name="Qiu H."/>
            <person name="Guo Y."/>
            <person name="Wan H."/>
            <person name="Zhang X."/>
            <person name="Scossa F."/>
            <person name="Alseekh S."/>
            <person name="Zhang Q."/>
            <person name="Wang P."/>
            <person name="Xu L."/>
            <person name="Schmidt M.H."/>
            <person name="Jia X."/>
            <person name="Li D."/>
            <person name="Zhu A."/>
            <person name="Guo F."/>
            <person name="Chen W."/>
            <person name="Ni D."/>
            <person name="Usadel B."/>
            <person name="Fernie A.R."/>
            <person name="Wen W."/>
        </authorList>
    </citation>
    <scope>NUCLEOTIDE SEQUENCE [LARGE SCALE GENOMIC DNA]</scope>
    <source>
        <strain evidence="8">cv. G240</strain>
    </source>
</reference>
<dbReference type="Gene3D" id="1.50.40.10">
    <property type="entry name" value="Mitochondrial carrier domain"/>
    <property type="match status" value="1"/>
</dbReference>
<dbReference type="Proteomes" id="UP000593564">
    <property type="component" value="Unassembled WGS sequence"/>
</dbReference>
<protein>
    <recommendedName>
        <fullName evidence="9">ADP,ATP carrier protein</fullName>
    </recommendedName>
</protein>
<dbReference type="EMBL" id="JACBKZ010000001">
    <property type="protein sequence ID" value="KAF5959130.1"/>
    <property type="molecule type" value="Genomic_DNA"/>
</dbReference>
<evidence type="ECO:0000256" key="3">
    <source>
        <dbReference type="ARBA" id="ARBA00022737"/>
    </source>
</evidence>
<evidence type="ECO:0000313" key="7">
    <source>
        <dbReference type="EMBL" id="KAF5959130.1"/>
    </source>
</evidence>
<evidence type="ECO:0008006" key="9">
    <source>
        <dbReference type="Google" id="ProtNLM"/>
    </source>
</evidence>
<reference evidence="7 8" key="2">
    <citation type="submission" date="2020-07" db="EMBL/GenBank/DDBJ databases">
        <title>Genome assembly of wild tea tree DASZ reveals pedigree and selection history of tea varieties.</title>
        <authorList>
            <person name="Zhang W."/>
        </authorList>
    </citation>
    <scope>NUCLEOTIDE SEQUENCE [LARGE SCALE GENOMIC DNA]</scope>
    <source>
        <strain evidence="8">cv. G240</strain>
        <tissue evidence="7">Leaf</tissue>
    </source>
</reference>
<feature type="repeat" description="Solcar" evidence="5">
    <location>
        <begin position="15"/>
        <end position="92"/>
    </location>
</feature>
<dbReference type="InterPro" id="IPR018108">
    <property type="entry name" value="MCP_transmembrane"/>
</dbReference>
<keyword evidence="2 5" id="KW-0812">Transmembrane</keyword>
<evidence type="ECO:0000313" key="8">
    <source>
        <dbReference type="Proteomes" id="UP000593564"/>
    </source>
</evidence>
<evidence type="ECO:0000256" key="4">
    <source>
        <dbReference type="ARBA" id="ARBA00023136"/>
    </source>
</evidence>
<dbReference type="InterPro" id="IPR023395">
    <property type="entry name" value="MCP_dom_sf"/>
</dbReference>
<dbReference type="GO" id="GO:0016020">
    <property type="term" value="C:membrane"/>
    <property type="evidence" value="ECO:0007669"/>
    <property type="project" value="UniProtKB-SubCell"/>
</dbReference>
<comment type="subcellular location">
    <subcellularLocation>
        <location evidence="1">Membrane</location>
        <topology evidence="1">Multi-pass membrane protein</topology>
    </subcellularLocation>
</comment>
<evidence type="ECO:0000256" key="2">
    <source>
        <dbReference type="ARBA" id="ARBA00022692"/>
    </source>
</evidence>
<dbReference type="AlphaFoldDB" id="A0A7J7I269"/>
<dbReference type="PANTHER" id="PTHR24089">
    <property type="entry name" value="SOLUTE CARRIER FAMILY 25"/>
    <property type="match status" value="1"/>
</dbReference>
<keyword evidence="3" id="KW-0677">Repeat</keyword>
<dbReference type="PROSITE" id="PS50920">
    <property type="entry name" value="SOLCAR"/>
    <property type="match status" value="1"/>
</dbReference>
<dbReference type="SUPFAM" id="SSF103506">
    <property type="entry name" value="Mitochondrial carrier"/>
    <property type="match status" value="1"/>
</dbReference>
<comment type="caution">
    <text evidence="7">The sequence shown here is derived from an EMBL/GenBank/DDBJ whole genome shotgun (WGS) entry which is preliminary data.</text>
</comment>
<evidence type="ECO:0000256" key="6">
    <source>
        <dbReference type="RuleBase" id="RU000488"/>
    </source>
</evidence>
<proteinExistence type="inferred from homology"/>
<comment type="similarity">
    <text evidence="6">Belongs to the mitochondrial carrier (TC 2.A.29) family.</text>
</comment>
<keyword evidence="8" id="KW-1185">Reference proteome</keyword>
<sequence>MKKRDLKKVARHFRISKEFQLYSGIKNKFLRTFVAPLERLKLEYMKNLFEVIKAIAASQGLKGFWKGTFVNILCTASFKAANFYAYDTYRNQLLRMFGNEETTNFERFRASATAGITATMLCIPMDTQQPEANQQLEQKQQADCQEEQQWLEQNQSDQKQLDLVNVVRSETVVNLVTVGIELEQDLVFVTVLKCGTGIELEQENLQMEQTRKMRCGKGIKPISKRQGRVMHKSNSSLYEMSMFPLCDSILSRLDEFEALKSGKKKCPICTNTLMLSDSIFHRSDKSLEKNEDEDEKMKMVAPGGEALGGVIGAFRYMIQNEGCFSLYKGLVPLNYKHGTFSLSAFTRRKEKNSTHERISKGT</sequence>
<evidence type="ECO:0000256" key="5">
    <source>
        <dbReference type="PROSITE-ProRule" id="PRU00282"/>
    </source>
</evidence>
<accession>A0A7J7I269</accession>
<organism evidence="7 8">
    <name type="scientific">Camellia sinensis</name>
    <name type="common">Tea plant</name>
    <name type="synonym">Thea sinensis</name>
    <dbReference type="NCBI Taxonomy" id="4442"/>
    <lineage>
        <taxon>Eukaryota</taxon>
        <taxon>Viridiplantae</taxon>
        <taxon>Streptophyta</taxon>
        <taxon>Embryophyta</taxon>
        <taxon>Tracheophyta</taxon>
        <taxon>Spermatophyta</taxon>
        <taxon>Magnoliopsida</taxon>
        <taxon>eudicotyledons</taxon>
        <taxon>Gunneridae</taxon>
        <taxon>Pentapetalae</taxon>
        <taxon>asterids</taxon>
        <taxon>Ericales</taxon>
        <taxon>Theaceae</taxon>
        <taxon>Camellia</taxon>
    </lineage>
</organism>
<keyword evidence="4 5" id="KW-0472">Membrane</keyword>
<name>A0A7J7I269_CAMSI</name>
<dbReference type="Pfam" id="PF00153">
    <property type="entry name" value="Mito_carr"/>
    <property type="match status" value="1"/>
</dbReference>
<evidence type="ECO:0000256" key="1">
    <source>
        <dbReference type="ARBA" id="ARBA00004141"/>
    </source>
</evidence>
<gene>
    <name evidence="7" type="ORF">HYC85_000339</name>
</gene>